<evidence type="ECO:0000313" key="1">
    <source>
        <dbReference type="EMBL" id="OUO56824.1"/>
    </source>
</evidence>
<dbReference type="RefSeq" id="WP_087287744.1">
    <property type="nucleotide sequence ID" value="NZ_NFJD01000002.1"/>
</dbReference>
<organism evidence="1 2">
    <name type="scientific">Candidatus Avelusimicrobium gallicola</name>
    <dbReference type="NCBI Taxonomy" id="2562704"/>
    <lineage>
        <taxon>Bacteria</taxon>
        <taxon>Pseudomonadati</taxon>
        <taxon>Elusimicrobiota</taxon>
        <taxon>Elusimicrobia</taxon>
        <taxon>Elusimicrobiales</taxon>
        <taxon>Elusimicrobiaceae</taxon>
        <taxon>Candidatus Avelusimicrobium</taxon>
    </lineage>
</organism>
<dbReference type="EMBL" id="NFJD01000002">
    <property type="protein sequence ID" value="OUO56824.1"/>
    <property type="molecule type" value="Genomic_DNA"/>
</dbReference>
<reference evidence="2" key="1">
    <citation type="submission" date="2017-04" db="EMBL/GenBank/DDBJ databases">
        <title>Function of individual gut microbiota members based on whole genome sequencing of pure cultures obtained from chicken caecum.</title>
        <authorList>
            <person name="Medvecky M."/>
            <person name="Cejkova D."/>
            <person name="Polansky O."/>
            <person name="Karasova D."/>
            <person name="Kubasova T."/>
            <person name="Cizek A."/>
            <person name="Rychlik I."/>
        </authorList>
    </citation>
    <scope>NUCLEOTIDE SEQUENCE [LARGE SCALE GENOMIC DNA]</scope>
    <source>
        <strain evidence="2">An273</strain>
    </source>
</reference>
<dbReference type="Proteomes" id="UP000196368">
    <property type="component" value="Unassembled WGS sequence"/>
</dbReference>
<sequence length="237" mass="26958">MNSYEKTTLLFTFLTLLFAGLSSSVYAQKLPIGSKGFESLSRSIFMKEGGYSTHFPKFYKDLSSSLGKQMLSRAELREITRIYLHSQVPVQSAYKIMLARLQQPPALNLPSDVAFISLDNVKFVSRAVWKRDNLGTDQELLDLQRTLVANLAKYPNKQLTLKEFYYVVSKYTFEGPNFIKGFLETLPNRPILTRVQLSGAGKEPLDVFVYQDQAAKVIELYYAGKPFQIQKGKVVEK</sequence>
<gene>
    <name evidence="1" type="ORF">B5F75_02980</name>
</gene>
<protein>
    <submittedName>
        <fullName evidence="1">Uncharacterized protein</fullName>
    </submittedName>
</protein>
<evidence type="ECO:0000313" key="2">
    <source>
        <dbReference type="Proteomes" id="UP000196368"/>
    </source>
</evidence>
<proteinExistence type="predicted"/>
<keyword evidence="2" id="KW-1185">Reference proteome</keyword>
<accession>A0A1Y4DCD7</accession>
<dbReference type="AlphaFoldDB" id="A0A1Y4DCD7"/>
<name>A0A1Y4DCD7_9BACT</name>
<comment type="caution">
    <text evidence="1">The sequence shown here is derived from an EMBL/GenBank/DDBJ whole genome shotgun (WGS) entry which is preliminary data.</text>
</comment>